<feature type="compositionally biased region" description="Basic and acidic residues" evidence="1">
    <location>
        <begin position="19"/>
        <end position="37"/>
    </location>
</feature>
<name>A0A0D3I8K0_EMIH1</name>
<feature type="region of interest" description="Disordered" evidence="1">
    <location>
        <begin position="1"/>
        <end position="55"/>
    </location>
</feature>
<dbReference type="Proteomes" id="UP000013827">
    <property type="component" value="Unassembled WGS sequence"/>
</dbReference>
<dbReference type="GeneID" id="17253736"/>
<dbReference type="KEGG" id="ehx:EMIHUDRAFT_249502"/>
<proteinExistence type="predicted"/>
<evidence type="ECO:0000256" key="1">
    <source>
        <dbReference type="SAM" id="MobiDB-lite"/>
    </source>
</evidence>
<protein>
    <submittedName>
        <fullName evidence="2">Uncharacterized protein</fullName>
    </submittedName>
</protein>
<sequence>MRFSERAPCTVYRPPPPRFYRDETPPFDYRDGYRDGYDGPPPYEYPEDLEDPVVR</sequence>
<reference evidence="3" key="1">
    <citation type="journal article" date="2013" name="Nature">
        <title>Pan genome of the phytoplankton Emiliania underpins its global distribution.</title>
        <authorList>
            <person name="Read B.A."/>
            <person name="Kegel J."/>
            <person name="Klute M.J."/>
            <person name="Kuo A."/>
            <person name="Lefebvre S.C."/>
            <person name="Maumus F."/>
            <person name="Mayer C."/>
            <person name="Miller J."/>
            <person name="Monier A."/>
            <person name="Salamov A."/>
            <person name="Young J."/>
            <person name="Aguilar M."/>
            <person name="Claverie J.M."/>
            <person name="Frickenhaus S."/>
            <person name="Gonzalez K."/>
            <person name="Herman E.K."/>
            <person name="Lin Y.C."/>
            <person name="Napier J."/>
            <person name="Ogata H."/>
            <person name="Sarno A.F."/>
            <person name="Shmutz J."/>
            <person name="Schroeder D."/>
            <person name="de Vargas C."/>
            <person name="Verret F."/>
            <person name="von Dassow P."/>
            <person name="Valentin K."/>
            <person name="Van de Peer Y."/>
            <person name="Wheeler G."/>
            <person name="Dacks J.B."/>
            <person name="Delwiche C.F."/>
            <person name="Dyhrman S.T."/>
            <person name="Glockner G."/>
            <person name="John U."/>
            <person name="Richards T."/>
            <person name="Worden A.Z."/>
            <person name="Zhang X."/>
            <person name="Grigoriev I.V."/>
            <person name="Allen A.E."/>
            <person name="Bidle K."/>
            <person name="Borodovsky M."/>
            <person name="Bowler C."/>
            <person name="Brownlee C."/>
            <person name="Cock J.M."/>
            <person name="Elias M."/>
            <person name="Gladyshev V.N."/>
            <person name="Groth M."/>
            <person name="Guda C."/>
            <person name="Hadaegh A."/>
            <person name="Iglesias-Rodriguez M.D."/>
            <person name="Jenkins J."/>
            <person name="Jones B.M."/>
            <person name="Lawson T."/>
            <person name="Leese F."/>
            <person name="Lindquist E."/>
            <person name="Lobanov A."/>
            <person name="Lomsadze A."/>
            <person name="Malik S.B."/>
            <person name="Marsh M.E."/>
            <person name="Mackinder L."/>
            <person name="Mock T."/>
            <person name="Mueller-Roeber B."/>
            <person name="Pagarete A."/>
            <person name="Parker M."/>
            <person name="Probert I."/>
            <person name="Quesneville H."/>
            <person name="Raines C."/>
            <person name="Rensing S.A."/>
            <person name="Riano-Pachon D.M."/>
            <person name="Richier S."/>
            <person name="Rokitta S."/>
            <person name="Shiraiwa Y."/>
            <person name="Soanes D.M."/>
            <person name="van der Giezen M."/>
            <person name="Wahlund T.M."/>
            <person name="Williams B."/>
            <person name="Wilson W."/>
            <person name="Wolfe G."/>
            <person name="Wurch L.L."/>
        </authorList>
    </citation>
    <scope>NUCLEOTIDE SEQUENCE</scope>
</reference>
<organism evidence="2 3">
    <name type="scientific">Emiliania huxleyi (strain CCMP1516)</name>
    <dbReference type="NCBI Taxonomy" id="280463"/>
    <lineage>
        <taxon>Eukaryota</taxon>
        <taxon>Haptista</taxon>
        <taxon>Haptophyta</taxon>
        <taxon>Prymnesiophyceae</taxon>
        <taxon>Isochrysidales</taxon>
        <taxon>Noelaerhabdaceae</taxon>
        <taxon>Emiliania</taxon>
    </lineage>
</organism>
<dbReference type="EnsemblProtists" id="EOD07585">
    <property type="protein sequence ID" value="EOD07585"/>
    <property type="gene ID" value="EMIHUDRAFT_249502"/>
</dbReference>
<dbReference type="PaxDb" id="2903-EOD07585"/>
<reference evidence="2" key="2">
    <citation type="submission" date="2024-10" db="UniProtKB">
        <authorList>
            <consortium name="EnsemblProtists"/>
        </authorList>
    </citation>
    <scope>IDENTIFICATION</scope>
</reference>
<feature type="compositionally biased region" description="Acidic residues" evidence="1">
    <location>
        <begin position="45"/>
        <end position="55"/>
    </location>
</feature>
<evidence type="ECO:0000313" key="3">
    <source>
        <dbReference type="Proteomes" id="UP000013827"/>
    </source>
</evidence>
<keyword evidence="3" id="KW-1185">Reference proteome</keyword>
<dbReference type="HOGENOM" id="CLU_3036406_0_0_1"/>
<evidence type="ECO:0000313" key="2">
    <source>
        <dbReference type="EnsemblProtists" id="EOD07585"/>
    </source>
</evidence>
<dbReference type="AlphaFoldDB" id="A0A0D3I8K0"/>
<accession>A0A0D3I8K0</accession>
<dbReference type="RefSeq" id="XP_005760014.1">
    <property type="nucleotide sequence ID" value="XM_005759957.1"/>
</dbReference>